<organism evidence="2 3">
    <name type="scientific">Candidatus Marimicrobium litorale</name>
    <dbReference type="NCBI Taxonomy" id="2518991"/>
    <lineage>
        <taxon>Bacteria</taxon>
        <taxon>Pseudomonadati</taxon>
        <taxon>Pseudomonadota</taxon>
        <taxon>Gammaproteobacteria</taxon>
        <taxon>Cellvibrionales</taxon>
        <taxon>Halieaceae</taxon>
        <taxon>Marimicrobium</taxon>
    </lineage>
</organism>
<comment type="caution">
    <text evidence="2">The sequence shown here is derived from an EMBL/GenBank/DDBJ whole genome shotgun (WGS) entry which is preliminary data.</text>
</comment>
<feature type="region of interest" description="Disordered" evidence="1">
    <location>
        <begin position="143"/>
        <end position="170"/>
    </location>
</feature>
<evidence type="ECO:0000256" key="1">
    <source>
        <dbReference type="SAM" id="MobiDB-lite"/>
    </source>
</evidence>
<name>A0ABT3T2V6_9GAMM</name>
<evidence type="ECO:0000313" key="2">
    <source>
        <dbReference type="EMBL" id="MCX2976171.1"/>
    </source>
</evidence>
<dbReference type="EMBL" id="SHNO01000001">
    <property type="protein sequence ID" value="MCX2976171.1"/>
    <property type="molecule type" value="Genomic_DNA"/>
</dbReference>
<dbReference type="Proteomes" id="UP001143304">
    <property type="component" value="Unassembled WGS sequence"/>
</dbReference>
<gene>
    <name evidence="2" type="ORF">EYC82_02225</name>
</gene>
<proteinExistence type="predicted"/>
<feature type="compositionally biased region" description="Polar residues" evidence="1">
    <location>
        <begin position="143"/>
        <end position="157"/>
    </location>
</feature>
<reference evidence="2" key="1">
    <citation type="submission" date="2019-02" db="EMBL/GenBank/DDBJ databases">
        <authorList>
            <person name="Li S.-H."/>
        </authorList>
    </citation>
    <scope>NUCLEOTIDE SEQUENCE</scope>
    <source>
        <strain evidence="2">IMCC11814</strain>
    </source>
</reference>
<sequence length="170" mass="18344">MSLAEAEVPEKGTPLGAVLLKLGPPMRLSSSDNGYLMAWEYWHIREDSVGISLGALGAEFLTADWGEMRVKGNFLLLSFDEQHRLSAAAQSEWDNYGGGGKGIQPLFGFVSVVDADDLTAPMPQHEWGAGLLQRRLPVALNRNSNPDMGQAGLQQRGTPGAAGQRALEMH</sequence>
<keyword evidence="3" id="KW-1185">Reference proteome</keyword>
<dbReference type="RefSeq" id="WP_279247926.1">
    <property type="nucleotide sequence ID" value="NZ_SHNO01000001.1"/>
</dbReference>
<protein>
    <submittedName>
        <fullName evidence="2">Uncharacterized protein</fullName>
    </submittedName>
</protein>
<evidence type="ECO:0000313" key="3">
    <source>
        <dbReference type="Proteomes" id="UP001143304"/>
    </source>
</evidence>
<accession>A0ABT3T2V6</accession>